<proteinExistence type="predicted"/>
<dbReference type="SUPFAM" id="SSF81301">
    <property type="entry name" value="Nucleotidyltransferase"/>
    <property type="match status" value="1"/>
</dbReference>
<accession>A0ABS1ERU0</accession>
<sequence length="306" mass="34972">MDDILQAELKDRYNAAVNSFVSKVKDDPNVIAVIVCGSVAYDVVWEKSDIDMTLVVRDQSLKSTSYCIVEDGITINVDLMLRSSFKRGLERNLGGTFSQSYFSKGKIVYTNDDSLYEYFEDMKIIGSDDIALSTFYRACILVGIYDKCQKWLIARKDLLYAQYYLLKAAEVIADMELCLNGEPTSREAIQKVLKLNPEVITSFYQDAMSHHFSEEEVSKAIDKLDQYLMKHLDIIKKPVIEYMSDEQIKTSTLISKHFHVESHFLIGIFEYLADKGVIEKVSQTIRITPKSKLAVEELGFLWIPDV</sequence>
<feature type="domain" description="Polymerase beta nucleotidyltransferase" evidence="1">
    <location>
        <begin position="23"/>
        <end position="113"/>
    </location>
</feature>
<dbReference type="InterPro" id="IPR041633">
    <property type="entry name" value="Polbeta"/>
</dbReference>
<comment type="caution">
    <text evidence="2">The sequence shown here is derived from an EMBL/GenBank/DDBJ whole genome shotgun (WGS) entry which is preliminary data.</text>
</comment>
<evidence type="ECO:0000259" key="1">
    <source>
        <dbReference type="Pfam" id="PF18765"/>
    </source>
</evidence>
<organism evidence="2 3">
    <name type="scientific">Clostridium yunnanense</name>
    <dbReference type="NCBI Taxonomy" id="2800325"/>
    <lineage>
        <taxon>Bacteria</taxon>
        <taxon>Bacillati</taxon>
        <taxon>Bacillota</taxon>
        <taxon>Clostridia</taxon>
        <taxon>Eubacteriales</taxon>
        <taxon>Clostridiaceae</taxon>
        <taxon>Clostridium</taxon>
    </lineage>
</organism>
<evidence type="ECO:0000313" key="2">
    <source>
        <dbReference type="EMBL" id="MBK1812107.1"/>
    </source>
</evidence>
<evidence type="ECO:0000313" key="3">
    <source>
        <dbReference type="Proteomes" id="UP000596739"/>
    </source>
</evidence>
<dbReference type="Gene3D" id="3.30.460.10">
    <property type="entry name" value="Beta Polymerase, domain 2"/>
    <property type="match status" value="1"/>
</dbReference>
<dbReference type="EMBL" id="JAENHN010000045">
    <property type="protein sequence ID" value="MBK1812107.1"/>
    <property type="molecule type" value="Genomic_DNA"/>
</dbReference>
<dbReference type="Proteomes" id="UP000596739">
    <property type="component" value="Unassembled WGS sequence"/>
</dbReference>
<reference evidence="3" key="1">
    <citation type="submission" date="2021-01" db="EMBL/GenBank/DDBJ databases">
        <title>Genome public.</title>
        <authorList>
            <person name="Liu C."/>
            <person name="Sun Q."/>
        </authorList>
    </citation>
    <scope>NUCLEOTIDE SEQUENCE [LARGE SCALE GENOMIC DNA]</scope>
    <source>
        <strain evidence="3">YIM B02505</strain>
    </source>
</reference>
<protein>
    <submittedName>
        <fullName evidence="2">Nucleotidyltransferase</fullName>
    </submittedName>
</protein>
<gene>
    <name evidence="2" type="ORF">JHL18_15905</name>
</gene>
<name>A0ABS1ERU0_9CLOT</name>
<dbReference type="InterPro" id="IPR043519">
    <property type="entry name" value="NT_sf"/>
</dbReference>
<dbReference type="Pfam" id="PF18765">
    <property type="entry name" value="Polbeta"/>
    <property type="match status" value="1"/>
</dbReference>
<keyword evidence="3" id="KW-1185">Reference proteome</keyword>